<keyword evidence="1" id="KW-1133">Transmembrane helix</keyword>
<evidence type="ECO:0000313" key="2">
    <source>
        <dbReference type="EMBL" id="MDS1270835.1"/>
    </source>
</evidence>
<dbReference type="EMBL" id="JAVLVT010000004">
    <property type="protein sequence ID" value="MDS1270835.1"/>
    <property type="molecule type" value="Genomic_DNA"/>
</dbReference>
<evidence type="ECO:0000256" key="1">
    <source>
        <dbReference type="SAM" id="Phobius"/>
    </source>
</evidence>
<keyword evidence="1" id="KW-0812">Transmembrane</keyword>
<sequence>MRIVGGVLLGLVGGYILGIAAAFVIGQVVSLVTDTSPIFGALRFVAWAGALLGAIVTPMVLVRLSRDA</sequence>
<evidence type="ECO:0000313" key="3">
    <source>
        <dbReference type="Proteomes" id="UP001250214"/>
    </source>
</evidence>
<dbReference type="Proteomes" id="UP001250214">
    <property type="component" value="Unassembled WGS sequence"/>
</dbReference>
<feature type="transmembrane region" description="Helical" evidence="1">
    <location>
        <begin position="44"/>
        <end position="64"/>
    </location>
</feature>
<reference evidence="3" key="1">
    <citation type="submission" date="2023-07" db="EMBL/GenBank/DDBJ databases">
        <title>Novel species in the genus Lipingzhangella isolated from Sambhar Salt Lake.</title>
        <authorList>
            <person name="Jiya N."/>
            <person name="Kajale S."/>
            <person name="Sharma A."/>
        </authorList>
    </citation>
    <scope>NUCLEOTIDE SEQUENCE [LARGE SCALE GENOMIC DNA]</scope>
    <source>
        <strain evidence="3">LS1_29</strain>
    </source>
</reference>
<gene>
    <name evidence="2" type="ORF">RIF23_11035</name>
</gene>
<name>A0ABU2H6C2_9ACTN</name>
<feature type="transmembrane region" description="Helical" evidence="1">
    <location>
        <begin position="7"/>
        <end position="32"/>
    </location>
</feature>
<keyword evidence="3" id="KW-1185">Reference proteome</keyword>
<accession>A0ABU2H6C2</accession>
<protein>
    <submittedName>
        <fullName evidence="2">DUF5957 family protein</fullName>
    </submittedName>
</protein>
<comment type="caution">
    <text evidence="2">The sequence shown here is derived from an EMBL/GenBank/DDBJ whole genome shotgun (WGS) entry which is preliminary data.</text>
</comment>
<dbReference type="InterPro" id="IPR046001">
    <property type="entry name" value="DUF5957"/>
</dbReference>
<keyword evidence="1" id="KW-0472">Membrane</keyword>
<dbReference type="Pfam" id="PF19382">
    <property type="entry name" value="DUF5957"/>
    <property type="match status" value="1"/>
</dbReference>
<organism evidence="2 3">
    <name type="scientific">Lipingzhangella rawalii</name>
    <dbReference type="NCBI Taxonomy" id="2055835"/>
    <lineage>
        <taxon>Bacteria</taxon>
        <taxon>Bacillati</taxon>
        <taxon>Actinomycetota</taxon>
        <taxon>Actinomycetes</taxon>
        <taxon>Streptosporangiales</taxon>
        <taxon>Nocardiopsidaceae</taxon>
        <taxon>Lipingzhangella</taxon>
    </lineage>
</organism>
<proteinExistence type="predicted"/>
<dbReference type="RefSeq" id="WP_310912378.1">
    <property type="nucleotide sequence ID" value="NZ_JAVLVT010000004.1"/>
</dbReference>